<reference evidence="3" key="3">
    <citation type="submission" date="2020-06" db="EMBL/GenBank/DDBJ databases">
        <title>Helianthus annuus Genome sequencing and assembly Release 2.</title>
        <authorList>
            <person name="Gouzy J."/>
            <person name="Langlade N."/>
            <person name="Munos S."/>
        </authorList>
    </citation>
    <scope>NUCLEOTIDE SEQUENCE</scope>
    <source>
        <tissue evidence="3">Leaves</tissue>
    </source>
</reference>
<dbReference type="Proteomes" id="UP000215914">
    <property type="component" value="Chromosome 7"/>
</dbReference>
<dbReference type="EMBL" id="CM007896">
    <property type="protein sequence ID" value="OTG20932.1"/>
    <property type="molecule type" value="Genomic_DNA"/>
</dbReference>
<gene>
    <name evidence="4" type="ORF">HannXRQ_Chr07g0198581</name>
    <name evidence="3" type="ORF">HanXRQr2_Chr07g0308021</name>
</gene>
<keyword evidence="5" id="KW-1185">Reference proteome</keyword>
<dbReference type="InterPro" id="IPR007679">
    <property type="entry name" value="DUF569"/>
</dbReference>
<dbReference type="Gramene" id="mRNA:HanXRQr2_Chr07g0308021">
    <property type="protein sequence ID" value="CDS:HanXRQr2_Chr07g0308021.1"/>
    <property type="gene ID" value="HanXRQr2_Chr07g0308021"/>
</dbReference>
<dbReference type="InterPro" id="IPR008999">
    <property type="entry name" value="Actin-crosslinking"/>
</dbReference>
<evidence type="ECO:0000256" key="1">
    <source>
        <dbReference type="SAM" id="MobiDB-lite"/>
    </source>
</evidence>
<reference evidence="3 5" key="1">
    <citation type="journal article" date="2017" name="Nature">
        <title>The sunflower genome provides insights into oil metabolism, flowering and Asterid evolution.</title>
        <authorList>
            <person name="Badouin H."/>
            <person name="Gouzy J."/>
            <person name="Grassa C.J."/>
            <person name="Murat F."/>
            <person name="Staton S.E."/>
            <person name="Cottret L."/>
            <person name="Lelandais-Briere C."/>
            <person name="Owens G.L."/>
            <person name="Carrere S."/>
            <person name="Mayjonade B."/>
            <person name="Legrand L."/>
            <person name="Gill N."/>
            <person name="Kane N.C."/>
            <person name="Bowers J.E."/>
            <person name="Hubner S."/>
            <person name="Bellec A."/>
            <person name="Berard A."/>
            <person name="Berges H."/>
            <person name="Blanchet N."/>
            <person name="Boniface M.C."/>
            <person name="Brunel D."/>
            <person name="Catrice O."/>
            <person name="Chaidir N."/>
            <person name="Claudel C."/>
            <person name="Donnadieu C."/>
            <person name="Faraut T."/>
            <person name="Fievet G."/>
            <person name="Helmstetter N."/>
            <person name="King M."/>
            <person name="Knapp S.J."/>
            <person name="Lai Z."/>
            <person name="Le Paslier M.C."/>
            <person name="Lippi Y."/>
            <person name="Lorenzon L."/>
            <person name="Mandel J.R."/>
            <person name="Marage G."/>
            <person name="Marchand G."/>
            <person name="Marquand E."/>
            <person name="Bret-Mestries E."/>
            <person name="Morien E."/>
            <person name="Nambeesan S."/>
            <person name="Nguyen T."/>
            <person name="Pegot-Espagnet P."/>
            <person name="Pouilly N."/>
            <person name="Raftis F."/>
            <person name="Sallet E."/>
            <person name="Schiex T."/>
            <person name="Thomas J."/>
            <person name="Vandecasteele C."/>
            <person name="Vares D."/>
            <person name="Vear F."/>
            <person name="Vautrin S."/>
            <person name="Crespi M."/>
            <person name="Mangin B."/>
            <person name="Burke J.M."/>
            <person name="Salse J."/>
            <person name="Munos S."/>
            <person name="Vincourt P."/>
            <person name="Rieseberg L.H."/>
            <person name="Langlade N.B."/>
        </authorList>
    </citation>
    <scope>NUCLEOTIDE SEQUENCE [LARGE SCALE GENOMIC DNA]</scope>
    <source>
        <strain evidence="5">cv. SF193</strain>
        <tissue evidence="3">Leaves</tissue>
    </source>
</reference>
<dbReference type="PANTHER" id="PTHR31205">
    <property type="entry name" value="ACTIN CROSS-LINKING PROTEIN (DUF569)"/>
    <property type="match status" value="1"/>
</dbReference>
<evidence type="ECO:0000313" key="4">
    <source>
        <dbReference type="EMBL" id="OTG20932.1"/>
    </source>
</evidence>
<feature type="region of interest" description="Disordered" evidence="1">
    <location>
        <begin position="182"/>
        <end position="203"/>
    </location>
</feature>
<dbReference type="CDD" id="cd23340">
    <property type="entry name" value="beta-trefoil_FSCN_ACP-like"/>
    <property type="match status" value="1"/>
</dbReference>
<name>A0A251UDS8_HELAN</name>
<sequence>MDVLRNDMIIRIKNNQGRYLVAQQDEESVSKSRDGSTKNAQWTIEMYDEESLYLKSCYGKYLTASNQPSIPGLIARNLRVTQTQPAKRNTSHRWLPVSQPDPREPHSVWLKTPHSSYLRSHYGPPPLGNLITHDPIWKDTPNPRNKKILWHIEIVDSPSNTLKNSISVMSKMLSSLRSFVSEKQKDKMKNNGMKVEKEKGRTSKYVSSHKFNCKTF</sequence>
<dbReference type="OMA" id="NDMIIRI"/>
<accession>A0A251UDS8</accession>
<dbReference type="Gene3D" id="2.80.10.50">
    <property type="match status" value="1"/>
</dbReference>
<dbReference type="Pfam" id="PF04601">
    <property type="entry name" value="DUF569"/>
    <property type="match status" value="1"/>
</dbReference>
<dbReference type="EMBL" id="MNCJ02000322">
    <property type="protein sequence ID" value="KAF5799740.1"/>
    <property type="molecule type" value="Genomic_DNA"/>
</dbReference>
<reference evidence="4" key="2">
    <citation type="submission" date="2017-02" db="EMBL/GenBank/DDBJ databases">
        <title>Sunflower complete genome.</title>
        <authorList>
            <person name="Langlade N."/>
            <person name="Munos S."/>
        </authorList>
    </citation>
    <scope>NUCLEOTIDE SEQUENCE [LARGE SCALE GENOMIC DNA]</scope>
    <source>
        <tissue evidence="4">Leaves</tissue>
    </source>
</reference>
<evidence type="ECO:0000259" key="2">
    <source>
        <dbReference type="Pfam" id="PF04601"/>
    </source>
</evidence>
<feature type="domain" description="DUF569" evidence="2">
    <location>
        <begin position="1"/>
        <end position="137"/>
    </location>
</feature>
<organism evidence="4 5">
    <name type="scientific">Helianthus annuus</name>
    <name type="common">Common sunflower</name>
    <dbReference type="NCBI Taxonomy" id="4232"/>
    <lineage>
        <taxon>Eukaryota</taxon>
        <taxon>Viridiplantae</taxon>
        <taxon>Streptophyta</taxon>
        <taxon>Embryophyta</taxon>
        <taxon>Tracheophyta</taxon>
        <taxon>Spermatophyta</taxon>
        <taxon>Magnoliopsida</taxon>
        <taxon>eudicotyledons</taxon>
        <taxon>Gunneridae</taxon>
        <taxon>Pentapetalae</taxon>
        <taxon>asterids</taxon>
        <taxon>campanulids</taxon>
        <taxon>Asterales</taxon>
        <taxon>Asteraceae</taxon>
        <taxon>Asteroideae</taxon>
        <taxon>Heliantheae alliance</taxon>
        <taxon>Heliantheae</taxon>
        <taxon>Helianthus</taxon>
    </lineage>
</organism>
<dbReference type="PANTHER" id="PTHR31205:SF69">
    <property type="entry name" value="ACTIN CROSS-LINKING PROTEIN (DUF569)"/>
    <property type="match status" value="1"/>
</dbReference>
<proteinExistence type="predicted"/>
<protein>
    <submittedName>
        <fullName evidence="3">Actin-crosslinking</fullName>
    </submittedName>
    <submittedName>
        <fullName evidence="4">Putative actin cross-linking</fullName>
    </submittedName>
</protein>
<dbReference type="InParanoid" id="A0A251UDS8"/>
<evidence type="ECO:0000313" key="3">
    <source>
        <dbReference type="EMBL" id="KAF5799740.1"/>
    </source>
</evidence>
<feature type="region of interest" description="Disordered" evidence="1">
    <location>
        <begin position="82"/>
        <end position="106"/>
    </location>
</feature>
<dbReference type="AlphaFoldDB" id="A0A251UDS8"/>
<evidence type="ECO:0000313" key="5">
    <source>
        <dbReference type="Proteomes" id="UP000215914"/>
    </source>
</evidence>
<dbReference type="SUPFAM" id="SSF50405">
    <property type="entry name" value="Actin-crosslinking proteins"/>
    <property type="match status" value="1"/>
</dbReference>
<feature type="compositionally biased region" description="Basic and acidic residues" evidence="1">
    <location>
        <begin position="182"/>
        <end position="201"/>
    </location>
</feature>